<evidence type="ECO:0000313" key="9">
    <source>
        <dbReference type="Proteomes" id="UP000076021"/>
    </source>
</evidence>
<accession>A0A143HBV5</accession>
<reference evidence="9" key="2">
    <citation type="submission" date="2016-03" db="EMBL/GenBank/DDBJ databases">
        <authorList>
            <person name="Ploux O."/>
        </authorList>
    </citation>
    <scope>NUCLEOTIDE SEQUENCE [LARGE SCALE GENOMIC DNA]</scope>
    <source>
        <strain evidence="9">PP9</strain>
    </source>
</reference>
<evidence type="ECO:0008006" key="10">
    <source>
        <dbReference type="Google" id="ProtNLM"/>
    </source>
</evidence>
<gene>
    <name evidence="8" type="ORF">ATY39_05190</name>
</gene>
<keyword evidence="5 7" id="KW-1133">Transmembrane helix</keyword>
<dbReference type="STRING" id="241244.ATY39_05190"/>
<keyword evidence="6 7" id="KW-0472">Membrane</keyword>
<dbReference type="PANTHER" id="PTHR23513">
    <property type="entry name" value="INTEGRAL MEMBRANE EFFLUX PROTEIN-RELATED"/>
    <property type="match status" value="1"/>
</dbReference>
<evidence type="ECO:0000256" key="5">
    <source>
        <dbReference type="ARBA" id="ARBA00022989"/>
    </source>
</evidence>
<feature type="transmembrane region" description="Helical" evidence="7">
    <location>
        <begin position="225"/>
        <end position="247"/>
    </location>
</feature>
<evidence type="ECO:0000256" key="7">
    <source>
        <dbReference type="SAM" id="Phobius"/>
    </source>
</evidence>
<dbReference type="AlphaFoldDB" id="A0A143HBV5"/>
<feature type="transmembrane region" description="Helical" evidence="7">
    <location>
        <begin position="291"/>
        <end position="309"/>
    </location>
</feature>
<protein>
    <recommendedName>
        <fullName evidence="10">MFS transporter</fullName>
    </recommendedName>
</protein>
<comment type="subcellular location">
    <subcellularLocation>
        <location evidence="1">Cell membrane</location>
        <topology evidence="1">Multi-pass membrane protein</topology>
    </subcellularLocation>
</comment>
<dbReference type="Gene3D" id="1.20.1250.20">
    <property type="entry name" value="MFS general substrate transporter like domains"/>
    <property type="match status" value="1"/>
</dbReference>
<feature type="transmembrane region" description="Helical" evidence="7">
    <location>
        <begin position="106"/>
        <end position="123"/>
    </location>
</feature>
<organism evidence="8 9">
    <name type="scientific">Rummeliibacillus stabekisii</name>
    <dbReference type="NCBI Taxonomy" id="241244"/>
    <lineage>
        <taxon>Bacteria</taxon>
        <taxon>Bacillati</taxon>
        <taxon>Bacillota</taxon>
        <taxon>Bacilli</taxon>
        <taxon>Bacillales</taxon>
        <taxon>Caryophanaceae</taxon>
        <taxon>Rummeliibacillus</taxon>
    </lineage>
</organism>
<feature type="transmembrane region" description="Helical" evidence="7">
    <location>
        <begin position="172"/>
        <end position="192"/>
    </location>
</feature>
<dbReference type="CDD" id="cd06173">
    <property type="entry name" value="MFS_MefA_like"/>
    <property type="match status" value="1"/>
</dbReference>
<dbReference type="OrthoDB" id="9775268at2"/>
<feature type="transmembrane region" description="Helical" evidence="7">
    <location>
        <begin position="381"/>
        <end position="399"/>
    </location>
</feature>
<evidence type="ECO:0000256" key="6">
    <source>
        <dbReference type="ARBA" id="ARBA00023136"/>
    </source>
</evidence>
<dbReference type="RefSeq" id="WP_066786814.1">
    <property type="nucleotide sequence ID" value="NZ_CP014806.1"/>
</dbReference>
<dbReference type="KEGG" id="rst:ATY39_05190"/>
<dbReference type="EMBL" id="CP014806">
    <property type="protein sequence ID" value="AMW98900.1"/>
    <property type="molecule type" value="Genomic_DNA"/>
</dbReference>
<evidence type="ECO:0000313" key="8">
    <source>
        <dbReference type="EMBL" id="AMW98900.1"/>
    </source>
</evidence>
<reference evidence="8 9" key="1">
    <citation type="journal article" date="2016" name="Genome Announc.">
        <title>Whole-Genome Sequence of Rummeliibacillus stabekisii Strain PP9 Isolated from Antarctic Soil.</title>
        <authorList>
            <person name="da Mota F.F."/>
            <person name="Vollu R.E."/>
            <person name="Jurelevicius D."/>
            <person name="Seldin L."/>
        </authorList>
    </citation>
    <scope>NUCLEOTIDE SEQUENCE [LARGE SCALE GENOMIC DNA]</scope>
    <source>
        <strain evidence="8 9">PP9</strain>
    </source>
</reference>
<proteinExistence type="predicted"/>
<evidence type="ECO:0000256" key="2">
    <source>
        <dbReference type="ARBA" id="ARBA00022448"/>
    </source>
</evidence>
<dbReference type="Proteomes" id="UP000076021">
    <property type="component" value="Chromosome"/>
</dbReference>
<name>A0A143HBV5_9BACL</name>
<dbReference type="Pfam" id="PF05977">
    <property type="entry name" value="MFS_3"/>
    <property type="match status" value="1"/>
</dbReference>
<feature type="transmembrane region" description="Helical" evidence="7">
    <location>
        <begin position="46"/>
        <end position="70"/>
    </location>
</feature>
<feature type="transmembrane region" description="Helical" evidence="7">
    <location>
        <begin position="259"/>
        <end position="279"/>
    </location>
</feature>
<keyword evidence="9" id="KW-1185">Reference proteome</keyword>
<dbReference type="GO" id="GO:0005886">
    <property type="term" value="C:plasma membrane"/>
    <property type="evidence" value="ECO:0007669"/>
    <property type="project" value="UniProtKB-SubCell"/>
</dbReference>
<evidence type="ECO:0000256" key="4">
    <source>
        <dbReference type="ARBA" id="ARBA00022692"/>
    </source>
</evidence>
<keyword evidence="2" id="KW-0813">Transport</keyword>
<keyword evidence="3" id="KW-1003">Cell membrane</keyword>
<sequence>MKIPYKEILCEKNFNFLLFGRFFKRSSLTLFSLELIWLTIKLTDSSPFYLSLMIMTQTLPFIVFGIYGGVKADRWNKKKITVISDSLSAILILAIPILFFGGFLNYFILICTAVLISILNCFSEPSFRALLPELVTDNKLQRSNALLDSIQRGASILIPASVGIVVKFTDQIHIFTLAFILMIISTVFHLLINYQVPQFNASQSEEGTVSEIKSTLAYLKSNRSILIIILVQFISILINTGLWRVGLPIYLDKNLEKDISTYGIITGILGAAAFATSIMLGTLKKLNPLKIFNIGIILWGSGLLVIGLSPSIFMIYLATILIGVGQASEGLGRIVLIQKQVPNNMLGKVFSISSSINYTSDTVSLGIMSSVLAILSTTSVFWAGGGIILTMGLIGFSSLRKQNNY</sequence>
<evidence type="ECO:0000256" key="1">
    <source>
        <dbReference type="ARBA" id="ARBA00004651"/>
    </source>
</evidence>
<evidence type="ECO:0000256" key="3">
    <source>
        <dbReference type="ARBA" id="ARBA00022475"/>
    </source>
</evidence>
<dbReference type="SUPFAM" id="SSF103473">
    <property type="entry name" value="MFS general substrate transporter"/>
    <property type="match status" value="1"/>
</dbReference>
<dbReference type="InterPro" id="IPR036259">
    <property type="entry name" value="MFS_trans_sf"/>
</dbReference>
<dbReference type="PANTHER" id="PTHR23513:SF6">
    <property type="entry name" value="MAJOR FACILITATOR SUPERFAMILY ASSOCIATED DOMAIN-CONTAINING PROTEIN"/>
    <property type="match status" value="1"/>
</dbReference>
<dbReference type="InterPro" id="IPR010290">
    <property type="entry name" value="TM_effector"/>
</dbReference>
<keyword evidence="4 7" id="KW-0812">Transmembrane</keyword>